<keyword evidence="3 7" id="KW-1133">Transmembrane helix</keyword>
<proteinExistence type="predicted"/>
<evidence type="ECO:0000313" key="9">
    <source>
        <dbReference type="EMBL" id="CAA9293216.1"/>
    </source>
</evidence>
<dbReference type="InterPro" id="IPR011020">
    <property type="entry name" value="HTTM-like"/>
</dbReference>
<feature type="transmembrane region" description="Helical" evidence="7">
    <location>
        <begin position="156"/>
        <end position="175"/>
    </location>
</feature>
<keyword evidence="6" id="KW-0456">Lyase</keyword>
<keyword evidence="4 7" id="KW-0472">Membrane</keyword>
<keyword evidence="2 7" id="KW-0812">Transmembrane</keyword>
<comment type="subcellular location">
    <subcellularLocation>
        <location evidence="1">Endomembrane system</location>
        <topology evidence="1">Multi-pass membrane protein</topology>
    </subcellularLocation>
</comment>
<evidence type="ECO:0000256" key="7">
    <source>
        <dbReference type="SAM" id="Phobius"/>
    </source>
</evidence>
<accession>A0A6J4K1G0</accession>
<dbReference type="PANTHER" id="PTHR12639:SF7">
    <property type="entry name" value="HTTM DOMAIN-CONTAINING PROTEIN"/>
    <property type="match status" value="1"/>
</dbReference>
<evidence type="ECO:0000259" key="8">
    <source>
        <dbReference type="SMART" id="SM00752"/>
    </source>
</evidence>
<evidence type="ECO:0000256" key="1">
    <source>
        <dbReference type="ARBA" id="ARBA00004127"/>
    </source>
</evidence>
<evidence type="ECO:0000256" key="6">
    <source>
        <dbReference type="ARBA" id="ARBA00023239"/>
    </source>
</evidence>
<feature type="domain" description="HTTM-like" evidence="8">
    <location>
        <begin position="14"/>
        <end position="274"/>
    </location>
</feature>
<feature type="transmembrane region" description="Helical" evidence="7">
    <location>
        <begin position="74"/>
        <end position="107"/>
    </location>
</feature>
<protein>
    <submittedName>
        <fullName evidence="9">Vitamin K-dependent gamma-carboxylase</fullName>
    </submittedName>
</protein>
<dbReference type="EMBL" id="CADCTQ010000399">
    <property type="protein sequence ID" value="CAA9293216.1"/>
    <property type="molecule type" value="Genomic_DNA"/>
</dbReference>
<feature type="transmembrane region" description="Helical" evidence="7">
    <location>
        <begin position="119"/>
        <end position="144"/>
    </location>
</feature>
<dbReference type="GO" id="GO:0019842">
    <property type="term" value="F:vitamin binding"/>
    <property type="evidence" value="ECO:0007669"/>
    <property type="project" value="TreeGrafter"/>
</dbReference>
<organism evidence="9">
    <name type="scientific">uncultured Cytophagales bacterium</name>
    <dbReference type="NCBI Taxonomy" id="158755"/>
    <lineage>
        <taxon>Bacteria</taxon>
        <taxon>Pseudomonadati</taxon>
        <taxon>Bacteroidota</taxon>
        <taxon>Sphingobacteriia</taxon>
        <taxon>Sphingobacteriales</taxon>
        <taxon>environmental samples</taxon>
    </lineage>
</organism>
<feature type="transmembrane region" description="Helical" evidence="7">
    <location>
        <begin position="209"/>
        <end position="230"/>
    </location>
</feature>
<name>A0A6J4K1G0_9SPHI</name>
<reference evidence="9" key="1">
    <citation type="submission" date="2020-02" db="EMBL/GenBank/DDBJ databases">
        <authorList>
            <person name="Meier V. D."/>
        </authorList>
    </citation>
    <scope>NUCLEOTIDE SEQUENCE</scope>
    <source>
        <strain evidence="9">AVDCRST_MAG56</strain>
    </source>
</reference>
<dbReference type="AlphaFoldDB" id="A0A6J4K1G0"/>
<dbReference type="InterPro" id="IPR007782">
    <property type="entry name" value="VKG_COase"/>
</dbReference>
<dbReference type="GO" id="GO:0008488">
    <property type="term" value="F:gamma-glutamyl carboxylase activity"/>
    <property type="evidence" value="ECO:0007669"/>
    <property type="project" value="InterPro"/>
</dbReference>
<dbReference type="PANTHER" id="PTHR12639">
    <property type="entry name" value="VITAMIN K-DEPENDENT GAMMA-CARBOXYLASE"/>
    <property type="match status" value="1"/>
</dbReference>
<evidence type="ECO:0000256" key="5">
    <source>
        <dbReference type="ARBA" id="ARBA00023157"/>
    </source>
</evidence>
<dbReference type="GO" id="GO:0012505">
    <property type="term" value="C:endomembrane system"/>
    <property type="evidence" value="ECO:0007669"/>
    <property type="project" value="UniProtKB-SubCell"/>
</dbReference>
<evidence type="ECO:0000256" key="3">
    <source>
        <dbReference type="ARBA" id="ARBA00022989"/>
    </source>
</evidence>
<dbReference type="InterPro" id="IPR053935">
    <property type="entry name" value="VKGC_lumenal_dom"/>
</dbReference>
<feature type="transmembrane region" description="Helical" evidence="7">
    <location>
        <begin position="20"/>
        <end position="42"/>
    </location>
</feature>
<sequence>MLTVSRNKPLDFFFQPVHIAPLAVFRVLFGGVMSAGMVRFMVKGWVYDLYVKPTFYFTYYGFEWVKPLGEPGMYLLFTAVALSAFLVMIGFLYRAASVAFFLGFTYIELVDKTNYLNHYYFITLVGFLMALLPAGRYFSVDAWLRPSLRRTHVPRWMVGALQLQLAMVYFFAGIAKLNDDWLLRAMPLRIWLPPHTGLPLIGPLMDEPWVAYVFSWFGAVYDLGIVFLLLGRRTRLFGYALVLAFHLMTAWLFPIGMFPYVMILLTLVFFPESFHRKVTGAAGRLVWQPRAEVEPVPGRALRPAWPLKLLVGVLAVHFAVQAALPFRYLLYPGQLFWTEQGYRFSWRVMLMEKAGTVFFYVTDPATGREGEVTNRDFLTPNQEKMMATQPDMILQFAHFLADHYRRQGIANPRITAESYVTLNGSGSRPFLDRTVDLTKELEGFAPKRWILSFSDSQ</sequence>
<dbReference type="SMART" id="SM00752">
    <property type="entry name" value="HTTM"/>
    <property type="match status" value="1"/>
</dbReference>
<gene>
    <name evidence="9" type="ORF">AVDCRST_MAG56-4798</name>
</gene>
<evidence type="ECO:0000256" key="4">
    <source>
        <dbReference type="ARBA" id="ARBA00023136"/>
    </source>
</evidence>
<feature type="transmembrane region" description="Helical" evidence="7">
    <location>
        <begin position="237"/>
        <end position="270"/>
    </location>
</feature>
<keyword evidence="5" id="KW-1015">Disulfide bond</keyword>
<dbReference type="Pfam" id="PF05090">
    <property type="entry name" value="HTTM"/>
    <property type="match status" value="1"/>
</dbReference>
<dbReference type="Pfam" id="PF22777">
    <property type="entry name" value="VKGC_lumenal_dom"/>
    <property type="match status" value="1"/>
</dbReference>
<dbReference type="InterPro" id="IPR053934">
    <property type="entry name" value="HTTM_dom"/>
</dbReference>
<evidence type="ECO:0000256" key="2">
    <source>
        <dbReference type="ARBA" id="ARBA00022692"/>
    </source>
</evidence>